<keyword evidence="3" id="KW-0808">Transferase</keyword>
<feature type="transmembrane region" description="Helical" evidence="1">
    <location>
        <begin position="268"/>
        <end position="285"/>
    </location>
</feature>
<keyword evidence="1" id="KW-0472">Membrane</keyword>
<keyword evidence="1" id="KW-0812">Transmembrane</keyword>
<feature type="transmembrane region" description="Helical" evidence="1">
    <location>
        <begin position="305"/>
        <end position="326"/>
    </location>
</feature>
<feature type="domain" description="Acyltransferase 3" evidence="2">
    <location>
        <begin position="24"/>
        <end position="387"/>
    </location>
</feature>
<accession>A0A7X5LLA4</accession>
<evidence type="ECO:0000259" key="2">
    <source>
        <dbReference type="Pfam" id="PF01757"/>
    </source>
</evidence>
<keyword evidence="3" id="KW-0012">Acyltransferase</keyword>
<dbReference type="InterPro" id="IPR050623">
    <property type="entry name" value="Glucan_succinyl_AcylTrfase"/>
</dbReference>
<dbReference type="Pfam" id="PF01757">
    <property type="entry name" value="Acyl_transf_3"/>
    <property type="match status" value="1"/>
</dbReference>
<organism evidence="3 4">
    <name type="scientific">Alteromonas profundi</name>
    <dbReference type="NCBI Taxonomy" id="2696062"/>
    <lineage>
        <taxon>Bacteria</taxon>
        <taxon>Pseudomonadati</taxon>
        <taxon>Pseudomonadota</taxon>
        <taxon>Gammaproteobacteria</taxon>
        <taxon>Alteromonadales</taxon>
        <taxon>Alteromonadaceae</taxon>
        <taxon>Alteromonas/Salinimonas group</taxon>
        <taxon>Alteromonas</taxon>
    </lineage>
</organism>
<keyword evidence="1" id="KW-1133">Transmembrane helix</keyword>
<keyword evidence="4" id="KW-1185">Reference proteome</keyword>
<evidence type="ECO:0000313" key="3">
    <source>
        <dbReference type="EMBL" id="NDV91445.1"/>
    </source>
</evidence>
<evidence type="ECO:0000256" key="1">
    <source>
        <dbReference type="SAM" id="Phobius"/>
    </source>
</evidence>
<feature type="transmembrane region" description="Helical" evidence="1">
    <location>
        <begin position="203"/>
        <end position="223"/>
    </location>
</feature>
<dbReference type="PANTHER" id="PTHR36927">
    <property type="entry name" value="BLR4337 PROTEIN"/>
    <property type="match status" value="1"/>
</dbReference>
<reference evidence="3 4" key="1">
    <citation type="submission" date="2020-01" db="EMBL/GenBank/DDBJ databases">
        <authorList>
            <person name="Chen J."/>
            <person name="Zhu S."/>
            <person name="Yang J."/>
        </authorList>
    </citation>
    <scope>NUCLEOTIDE SEQUENCE [LARGE SCALE GENOMIC DNA]</scope>
    <source>
        <strain evidence="3 4">345S023</strain>
    </source>
</reference>
<feature type="transmembrane region" description="Helical" evidence="1">
    <location>
        <begin position="243"/>
        <end position="263"/>
    </location>
</feature>
<proteinExistence type="predicted"/>
<comment type="caution">
    <text evidence="3">The sequence shown here is derived from an EMBL/GenBank/DDBJ whole genome shotgun (WGS) entry which is preliminary data.</text>
</comment>
<feature type="transmembrane region" description="Helical" evidence="1">
    <location>
        <begin position="175"/>
        <end position="196"/>
    </location>
</feature>
<dbReference type="Proteomes" id="UP000470213">
    <property type="component" value="Unassembled WGS sequence"/>
</dbReference>
<feature type="transmembrane region" description="Helical" evidence="1">
    <location>
        <begin position="77"/>
        <end position="95"/>
    </location>
</feature>
<feature type="transmembrane region" description="Helical" evidence="1">
    <location>
        <begin position="28"/>
        <end position="48"/>
    </location>
</feature>
<feature type="transmembrane region" description="Helical" evidence="1">
    <location>
        <begin position="338"/>
        <end position="362"/>
    </location>
</feature>
<dbReference type="PANTHER" id="PTHR36927:SF3">
    <property type="entry name" value="GLUCANS BIOSYNTHESIS PROTEIN C"/>
    <property type="match status" value="1"/>
</dbReference>
<dbReference type="InterPro" id="IPR002656">
    <property type="entry name" value="Acyl_transf_3_dom"/>
</dbReference>
<feature type="transmembrane region" description="Helical" evidence="1">
    <location>
        <begin position="115"/>
        <end position="133"/>
    </location>
</feature>
<dbReference type="AlphaFoldDB" id="A0A7X5LLA4"/>
<dbReference type="GO" id="GO:0016747">
    <property type="term" value="F:acyltransferase activity, transferring groups other than amino-acyl groups"/>
    <property type="evidence" value="ECO:0007669"/>
    <property type="project" value="InterPro"/>
</dbReference>
<gene>
    <name evidence="3" type="ORF">GTH32_09655</name>
</gene>
<dbReference type="EMBL" id="JAAAWN010000010">
    <property type="protein sequence ID" value="NDV91445.1"/>
    <property type="molecule type" value="Genomic_DNA"/>
</dbReference>
<sequence>MSQALNKAGSLEHGKSKAIKTRYHALDALRVIAFGILILYHIGMYYVLEWGWHIKSEQPQAWLQDIMILSNQWRMSLLFLISSMVLTVLLTRIRVNLISYFKHAFVLVGQRTQRLLIPLLFGMFVIVAPQVYIEWTVNGTIDRSFFQFYLEYINPNTQWLKERQSDIGLLTWNHLWFLPYLWVYSLILIVLFPLLAQVGKLPLNFAVFSVLTCTAMLVVWLMLKSRYPTTHDLLNDWYSHAKYMLVMLVGAVVILRPTLWLAFVRWRYISLVVALTMYLLIIADRHDVFGPVGTWMEESWWFRIFVGYVVVVNHWAWLAAVLGFGIRYLSKPYSWVRYLNGGILPYYMMHQTIIVVAAYSLHSIGLPIGLQFVVILSLTLAGCAVTYELAKTNVVSRVLFGLKVRAQVNKSKPFLATQVQASPLSGTKKAV</sequence>
<dbReference type="RefSeq" id="WP_163085137.1">
    <property type="nucleotide sequence ID" value="NZ_JAAAWN010000010.1"/>
</dbReference>
<protein>
    <submittedName>
        <fullName evidence="3">Acyltransferase family protein</fullName>
    </submittedName>
</protein>
<evidence type="ECO:0000313" key="4">
    <source>
        <dbReference type="Proteomes" id="UP000470213"/>
    </source>
</evidence>
<name>A0A7X5LLA4_9ALTE</name>
<feature type="transmembrane region" description="Helical" evidence="1">
    <location>
        <begin position="368"/>
        <end position="390"/>
    </location>
</feature>